<dbReference type="GO" id="GO:0006281">
    <property type="term" value="P:DNA repair"/>
    <property type="evidence" value="ECO:0007669"/>
    <property type="project" value="InterPro"/>
</dbReference>
<dbReference type="InterPro" id="IPR019554">
    <property type="entry name" value="Soluble_ligand-bd"/>
</dbReference>
<keyword evidence="3" id="KW-1185">Reference proteome</keyword>
<accession>A0A2X4W7B3</accession>
<dbReference type="KEGG" id="blen:NCTC4824_01632"/>
<evidence type="ECO:0000259" key="1">
    <source>
        <dbReference type="SMART" id="SM00278"/>
    </source>
</evidence>
<dbReference type="Pfam" id="PF12836">
    <property type="entry name" value="HHH_3"/>
    <property type="match status" value="1"/>
</dbReference>
<keyword evidence="2" id="KW-0675">Receptor</keyword>
<dbReference type="STRING" id="1348624.GCA_001591545_00712"/>
<feature type="domain" description="Helix-hairpin-helix DNA-binding motif class 1" evidence="1">
    <location>
        <begin position="151"/>
        <end position="170"/>
    </location>
</feature>
<evidence type="ECO:0000313" key="3">
    <source>
        <dbReference type="Proteomes" id="UP000249134"/>
    </source>
</evidence>
<dbReference type="RefSeq" id="WP_066137347.1">
    <property type="nucleotide sequence ID" value="NZ_CBCSGM010000001.1"/>
</dbReference>
<dbReference type="Proteomes" id="UP000249134">
    <property type="component" value="Chromosome 1"/>
</dbReference>
<dbReference type="InterPro" id="IPR010994">
    <property type="entry name" value="RuvA_2-like"/>
</dbReference>
<dbReference type="NCBIfam" id="TIGR00426">
    <property type="entry name" value="competence protein ComEA helix-hairpin-helix repeat region"/>
    <property type="match status" value="1"/>
</dbReference>
<dbReference type="GO" id="GO:0003677">
    <property type="term" value="F:DNA binding"/>
    <property type="evidence" value="ECO:0007669"/>
    <property type="project" value="UniProtKB-KW"/>
</dbReference>
<dbReference type="AlphaFoldDB" id="A0A2X4W7B3"/>
<dbReference type="Pfam" id="PF10531">
    <property type="entry name" value="SLBB"/>
    <property type="match status" value="1"/>
</dbReference>
<sequence length="204" mass="23105">MKIWIERYKTMLICVIVILLAGFLYLSRPEEKALQDPVDMGLQWQDEDTPKDILGDNEEANIRIFVDVKGWVQKPGLYEAKDDDRVFDIIELAGGLLEEADENQINFAEKIHDEMIVYIPKIGEIFDEVPQGTGTQSKKDEKVNLNKADNTELETLPGIGPAKAAAIIEYREQNGPYQQIEDLKKISGIGPKSFEKLQNLISVK</sequence>
<evidence type="ECO:0000313" key="2">
    <source>
        <dbReference type="EMBL" id="SQI55878.1"/>
    </source>
</evidence>
<feature type="domain" description="Helix-hairpin-helix DNA-binding motif class 1" evidence="1">
    <location>
        <begin position="181"/>
        <end position="200"/>
    </location>
</feature>
<keyword evidence="2" id="KW-0238">DNA-binding</keyword>
<dbReference type="EMBL" id="LS483476">
    <property type="protein sequence ID" value="SQI55878.1"/>
    <property type="molecule type" value="Genomic_DNA"/>
</dbReference>
<dbReference type="PANTHER" id="PTHR21180">
    <property type="entry name" value="ENDONUCLEASE/EXONUCLEASE/PHOSPHATASE FAMILY DOMAIN-CONTAINING PROTEIN 1"/>
    <property type="match status" value="1"/>
</dbReference>
<dbReference type="InterPro" id="IPR003583">
    <property type="entry name" value="Hlx-hairpin-Hlx_DNA-bd_motif"/>
</dbReference>
<dbReference type="SMART" id="SM00278">
    <property type="entry name" value="HhH1"/>
    <property type="match status" value="2"/>
</dbReference>
<dbReference type="SUPFAM" id="SSF47781">
    <property type="entry name" value="RuvA domain 2-like"/>
    <property type="match status" value="1"/>
</dbReference>
<dbReference type="InterPro" id="IPR004509">
    <property type="entry name" value="Competence_ComEA_HhH"/>
</dbReference>
<protein>
    <submittedName>
        <fullName evidence="2">Membrane bound high-affinity DNA-binding receptor</fullName>
    </submittedName>
</protein>
<dbReference type="Gene3D" id="1.10.150.280">
    <property type="entry name" value="AF1531-like domain"/>
    <property type="match status" value="1"/>
</dbReference>
<dbReference type="GO" id="GO:0015628">
    <property type="term" value="P:protein secretion by the type II secretion system"/>
    <property type="evidence" value="ECO:0007669"/>
    <property type="project" value="TreeGrafter"/>
</dbReference>
<organism evidence="2 3">
    <name type="scientific">Lederbergia lenta</name>
    <name type="common">Bacillus lentus</name>
    <dbReference type="NCBI Taxonomy" id="1467"/>
    <lineage>
        <taxon>Bacteria</taxon>
        <taxon>Bacillati</taxon>
        <taxon>Bacillota</taxon>
        <taxon>Bacilli</taxon>
        <taxon>Bacillales</taxon>
        <taxon>Bacillaceae</taxon>
        <taxon>Lederbergia</taxon>
    </lineage>
</organism>
<gene>
    <name evidence="2" type="primary">comEA</name>
    <name evidence="2" type="ORF">NCTC4824_01632</name>
</gene>
<name>A0A2X4W7B3_LEDLE</name>
<proteinExistence type="predicted"/>
<dbReference type="GO" id="GO:0015627">
    <property type="term" value="C:type II protein secretion system complex"/>
    <property type="evidence" value="ECO:0007669"/>
    <property type="project" value="TreeGrafter"/>
</dbReference>
<dbReference type="PANTHER" id="PTHR21180:SF32">
    <property type="entry name" value="ENDONUCLEASE_EXONUCLEASE_PHOSPHATASE FAMILY DOMAIN-CONTAINING PROTEIN 1"/>
    <property type="match status" value="1"/>
</dbReference>
<reference evidence="2 3" key="1">
    <citation type="submission" date="2018-06" db="EMBL/GenBank/DDBJ databases">
        <authorList>
            <consortium name="Pathogen Informatics"/>
            <person name="Doyle S."/>
        </authorList>
    </citation>
    <scope>NUCLEOTIDE SEQUENCE [LARGE SCALE GENOMIC DNA]</scope>
    <source>
        <strain evidence="2 3">NCTC4824</strain>
    </source>
</reference>
<dbReference type="InterPro" id="IPR051675">
    <property type="entry name" value="Endo/Exo/Phosphatase_dom_1"/>
</dbReference>